<keyword evidence="1" id="KW-0472">Membrane</keyword>
<sequence length="255" mass="27570">MGRAVRLILRTVGGLWSLVMILLMVTSLALSVAMTLVPQVLGAVASVVEAVTGRRSVVTETHAREARLNERIARQGADLDAERAARRAETRALRAQLADNTVQYRGRRIAMREAVHDTAERVSRRTGAAAARNVGSTFGEALPVIGVGVIAAATAWELHDACALMQEMRELDAAFNPDEPVTEDEVCGISPPSRDEVWQAVKTSPAAAWHGAQGLYDDLPEVSISASYDWTLGKLSGIWHWFEDDAAAYLPASVE</sequence>
<feature type="transmembrane region" description="Helical" evidence="1">
    <location>
        <begin position="12"/>
        <end position="37"/>
    </location>
</feature>
<evidence type="ECO:0000313" key="2">
    <source>
        <dbReference type="EMBL" id="MDS9467089.1"/>
    </source>
</evidence>
<gene>
    <name evidence="2" type="ORF">RGQ15_05805</name>
</gene>
<keyword evidence="1" id="KW-0812">Transmembrane</keyword>
<protein>
    <submittedName>
        <fullName evidence="2">Uncharacterized protein</fullName>
    </submittedName>
</protein>
<dbReference type="EMBL" id="JAVQLW010000001">
    <property type="protein sequence ID" value="MDS9467089.1"/>
    <property type="molecule type" value="Genomic_DNA"/>
</dbReference>
<reference evidence="3" key="1">
    <citation type="submission" date="2023-07" db="EMBL/GenBank/DDBJ databases">
        <title>Paracoccus sp. MBLB3053 whole genome sequence.</title>
        <authorList>
            <person name="Hwang C.Y."/>
            <person name="Cho E.-S."/>
            <person name="Seo M.-J."/>
        </authorList>
    </citation>
    <scope>NUCLEOTIDE SEQUENCE [LARGE SCALE GENOMIC DNA]</scope>
    <source>
        <strain evidence="3">MBLB3053</strain>
    </source>
</reference>
<proteinExistence type="predicted"/>
<evidence type="ECO:0000313" key="3">
    <source>
        <dbReference type="Proteomes" id="UP001269144"/>
    </source>
</evidence>
<dbReference type="Proteomes" id="UP001269144">
    <property type="component" value="Unassembled WGS sequence"/>
</dbReference>
<evidence type="ECO:0000256" key="1">
    <source>
        <dbReference type="SAM" id="Phobius"/>
    </source>
</evidence>
<keyword evidence="1" id="KW-1133">Transmembrane helix</keyword>
<keyword evidence="3" id="KW-1185">Reference proteome</keyword>
<organism evidence="2 3">
    <name type="scientific">Paracoccus aurantius</name>
    <dbReference type="NCBI Taxonomy" id="3073814"/>
    <lineage>
        <taxon>Bacteria</taxon>
        <taxon>Pseudomonadati</taxon>
        <taxon>Pseudomonadota</taxon>
        <taxon>Alphaproteobacteria</taxon>
        <taxon>Rhodobacterales</taxon>
        <taxon>Paracoccaceae</taxon>
        <taxon>Paracoccus</taxon>
    </lineage>
</organism>
<name>A0ABU2HS17_9RHOB</name>
<accession>A0ABU2HS17</accession>
<dbReference type="RefSeq" id="WP_311159273.1">
    <property type="nucleotide sequence ID" value="NZ_JAVQLW010000001.1"/>
</dbReference>
<comment type="caution">
    <text evidence="2">The sequence shown here is derived from an EMBL/GenBank/DDBJ whole genome shotgun (WGS) entry which is preliminary data.</text>
</comment>